<dbReference type="GO" id="GO:0007155">
    <property type="term" value="P:cell adhesion"/>
    <property type="evidence" value="ECO:0007669"/>
    <property type="project" value="InterPro"/>
</dbReference>
<dbReference type="InterPro" id="IPR022434">
    <property type="entry name" value="ABC_LPXTG_lipo_actinobac"/>
</dbReference>
<dbReference type="InterPro" id="IPR050492">
    <property type="entry name" value="Bact_metal-bind_prot9"/>
</dbReference>
<dbReference type="GO" id="GO:0030001">
    <property type="term" value="P:metal ion transport"/>
    <property type="evidence" value="ECO:0007669"/>
    <property type="project" value="InterPro"/>
</dbReference>
<dbReference type="EMBL" id="JAPDDP010000110">
    <property type="protein sequence ID" value="MDA0185370.1"/>
    <property type="molecule type" value="Genomic_DNA"/>
</dbReference>
<dbReference type="SUPFAM" id="SSF53807">
    <property type="entry name" value="Helical backbone' metal receptor"/>
    <property type="match status" value="1"/>
</dbReference>
<dbReference type="InterPro" id="IPR006129">
    <property type="entry name" value="AdhesinB"/>
</dbReference>
<keyword evidence="3" id="KW-0479">Metal-binding</keyword>
<dbReference type="Gene3D" id="3.40.50.1980">
    <property type="entry name" value="Nitrogenase molybdenum iron protein domain"/>
    <property type="match status" value="2"/>
</dbReference>
<dbReference type="PRINTS" id="PR00690">
    <property type="entry name" value="ADHESNFAMILY"/>
</dbReference>
<dbReference type="InterPro" id="IPR006128">
    <property type="entry name" value="Lipoprotein_PsaA-like"/>
</dbReference>
<accession>A0A9X3NI83</accession>
<dbReference type="Pfam" id="PF01297">
    <property type="entry name" value="ZnuA"/>
    <property type="match status" value="2"/>
</dbReference>
<evidence type="ECO:0000313" key="6">
    <source>
        <dbReference type="EMBL" id="MDA0185370.1"/>
    </source>
</evidence>
<dbReference type="NCBIfam" id="TIGR03772">
    <property type="entry name" value="anch_rpt_subst"/>
    <property type="match status" value="1"/>
</dbReference>
<keyword evidence="4" id="KW-0732">Signal</keyword>
<dbReference type="NCBIfam" id="NF038134">
    <property type="entry name" value="choice_anch_M"/>
    <property type="match status" value="1"/>
</dbReference>
<evidence type="ECO:0000256" key="5">
    <source>
        <dbReference type="RuleBase" id="RU003512"/>
    </source>
</evidence>
<organism evidence="6 7">
    <name type="scientific">Solirubrobacter phytolaccae</name>
    <dbReference type="NCBI Taxonomy" id="1404360"/>
    <lineage>
        <taxon>Bacteria</taxon>
        <taxon>Bacillati</taxon>
        <taxon>Actinomycetota</taxon>
        <taxon>Thermoleophilia</taxon>
        <taxon>Solirubrobacterales</taxon>
        <taxon>Solirubrobacteraceae</taxon>
        <taxon>Solirubrobacter</taxon>
    </lineage>
</organism>
<comment type="caution">
    <text evidence="6">The sequence shown here is derived from an EMBL/GenBank/DDBJ whole genome shotgun (WGS) entry which is preliminary data.</text>
</comment>
<dbReference type="GO" id="GO:0046872">
    <property type="term" value="F:metal ion binding"/>
    <property type="evidence" value="ECO:0007669"/>
    <property type="project" value="UniProtKB-KW"/>
</dbReference>
<name>A0A9X3NI83_9ACTN</name>
<reference evidence="6" key="1">
    <citation type="submission" date="2022-10" db="EMBL/GenBank/DDBJ databases">
        <title>The WGS of Solirubrobacter phytolaccae KCTC 29190.</title>
        <authorList>
            <person name="Jiang Z."/>
        </authorList>
    </citation>
    <scope>NUCLEOTIDE SEQUENCE</scope>
    <source>
        <strain evidence="6">KCTC 29190</strain>
    </source>
</reference>
<keyword evidence="7" id="KW-1185">Reference proteome</keyword>
<dbReference type="Proteomes" id="UP001147653">
    <property type="component" value="Unassembled WGS sequence"/>
</dbReference>
<dbReference type="NCBIfam" id="TIGR03769">
    <property type="entry name" value="P_ac_wall_RPT"/>
    <property type="match status" value="1"/>
</dbReference>
<evidence type="ECO:0000313" key="7">
    <source>
        <dbReference type="Proteomes" id="UP001147653"/>
    </source>
</evidence>
<dbReference type="PANTHER" id="PTHR42953">
    <property type="entry name" value="HIGH-AFFINITY ZINC UPTAKE SYSTEM PROTEIN ZNUA-RELATED"/>
    <property type="match status" value="1"/>
</dbReference>
<comment type="similarity">
    <text evidence="5">Belongs to the bacterial solute-binding protein 9 family.</text>
</comment>
<dbReference type="GO" id="GO:0030313">
    <property type="term" value="C:cell envelope"/>
    <property type="evidence" value="ECO:0007669"/>
    <property type="project" value="UniProtKB-SubCell"/>
</dbReference>
<proteinExistence type="inferred from homology"/>
<dbReference type="PANTHER" id="PTHR42953:SF1">
    <property type="entry name" value="METAL-BINDING PROTEIN HI_0362-RELATED"/>
    <property type="match status" value="1"/>
</dbReference>
<evidence type="ECO:0000256" key="1">
    <source>
        <dbReference type="ARBA" id="ARBA00004196"/>
    </source>
</evidence>
<dbReference type="RefSeq" id="WP_270029871.1">
    <property type="nucleotide sequence ID" value="NZ_JAPDDP010000110.1"/>
</dbReference>
<evidence type="ECO:0000256" key="2">
    <source>
        <dbReference type="ARBA" id="ARBA00022448"/>
    </source>
</evidence>
<evidence type="ECO:0000256" key="4">
    <source>
        <dbReference type="ARBA" id="ARBA00022729"/>
    </source>
</evidence>
<dbReference type="InterPro" id="IPR022435">
    <property type="entry name" value="Surface-anchored_actinobac"/>
</dbReference>
<dbReference type="PROSITE" id="PS51257">
    <property type="entry name" value="PROKAR_LIPOPROTEIN"/>
    <property type="match status" value="1"/>
</dbReference>
<dbReference type="AlphaFoldDB" id="A0A9X3NI83"/>
<protein>
    <submittedName>
        <fullName evidence="6">Anchored repeat ABC transporter, substrate-binding protein</fullName>
    </submittedName>
</protein>
<comment type="subcellular location">
    <subcellularLocation>
        <location evidence="1">Cell envelope</location>
    </subcellularLocation>
</comment>
<gene>
    <name evidence="6" type="ORF">OJ997_34005</name>
</gene>
<evidence type="ECO:0000256" key="3">
    <source>
        <dbReference type="ARBA" id="ARBA00022723"/>
    </source>
</evidence>
<sequence length="510" mass="55357">MRWAALLVALVALAGCGAPEGLSSTDSRLQVVTTTSLLRDLVEQVGGDRVHVTSLVPDGADPHAYEPTLRDVRDVVYADVAFSNYMMLEQHNVIKTLDANLRDGVPNVSLAEDAVKYAAEVIPLVENVNLDTLWLGLRAHGTGARHGTDRSSDVLLSATHATGPGHVFGYLTGTFGETEVYFDSSDGFDAGDGFKDDTATLPADAHTHMSWVFTKPGTYTVTFAASLRVDATSRPIDLGRATFTFAVGVRPPAGKRVLDEGHADITADLDANGLLALYDPEGGGEHTQVRYAADEIVIEVPSKAIAEVPAGREFRFMGRPETQIYQLPQAVLGKHVHGEIDPHLWQDVRNVMAYTELIRDTLIGRDPAGAKTYRANADAYLARLDTLDKDVRRAIQAIPRAHRYLVTTHDAFGYLAHAYGIEVAGFVTPNPAAEPSLADRRKLTETIRNLRVPAVFLEPALAARSSTLREVAGETGARVCPIYSDTLDHAVGTYEDMMRFNADSLRRCLA</sequence>
<dbReference type="PRINTS" id="PR00691">
    <property type="entry name" value="ADHESINB"/>
</dbReference>
<keyword evidence="2 5" id="KW-0813">Transport</keyword>
<dbReference type="InterPro" id="IPR006127">
    <property type="entry name" value="ZnuA-like"/>
</dbReference>